<dbReference type="RefSeq" id="WP_035134052.1">
    <property type="nucleotide sequence ID" value="NZ_JPMD01000032.1"/>
</dbReference>
<evidence type="ECO:0000256" key="1">
    <source>
        <dbReference type="ARBA" id="ARBA00022679"/>
    </source>
</evidence>
<dbReference type="GO" id="GO:0016779">
    <property type="term" value="F:nucleotidyltransferase activity"/>
    <property type="evidence" value="ECO:0007669"/>
    <property type="project" value="UniProtKB-KW"/>
</dbReference>
<dbReference type="PANTHER" id="PTHR43584:SF8">
    <property type="entry name" value="N-ACETYLMURAMATE ALPHA-1-PHOSPHATE URIDYLYLTRANSFERASE"/>
    <property type="match status" value="1"/>
</dbReference>
<evidence type="ECO:0000313" key="5">
    <source>
        <dbReference type="Proteomes" id="UP000028542"/>
    </source>
</evidence>
<gene>
    <name evidence="4" type="ORF">IO99_13465</name>
</gene>
<keyword evidence="1 4" id="KW-0808">Transferase</keyword>
<dbReference type="eggNOG" id="COG1209">
    <property type="taxonomic scope" value="Bacteria"/>
</dbReference>
<dbReference type="PANTHER" id="PTHR43584">
    <property type="entry name" value="NUCLEOTIDYL TRANSFERASE"/>
    <property type="match status" value="1"/>
</dbReference>
<dbReference type="STRING" id="318464.IO99_13465"/>
<dbReference type="Proteomes" id="UP000028542">
    <property type="component" value="Unassembled WGS sequence"/>
</dbReference>
<dbReference type="EMBL" id="JPMD01000032">
    <property type="protein sequence ID" value="KEZ85669.1"/>
    <property type="molecule type" value="Genomic_DNA"/>
</dbReference>
<keyword evidence="5" id="KW-1185">Reference proteome</keyword>
<comment type="caution">
    <text evidence="4">The sequence shown here is derived from an EMBL/GenBank/DDBJ whole genome shotgun (WGS) entry which is preliminary data.</text>
</comment>
<organism evidence="4 5">
    <name type="scientific">Clostridium sulfidigenes</name>
    <dbReference type="NCBI Taxonomy" id="318464"/>
    <lineage>
        <taxon>Bacteria</taxon>
        <taxon>Bacillati</taxon>
        <taxon>Bacillota</taxon>
        <taxon>Clostridia</taxon>
        <taxon>Eubacteriales</taxon>
        <taxon>Clostridiaceae</taxon>
        <taxon>Clostridium</taxon>
    </lineage>
</organism>
<dbReference type="Gene3D" id="3.90.550.10">
    <property type="entry name" value="Spore Coat Polysaccharide Biosynthesis Protein SpsA, Chain A"/>
    <property type="match status" value="1"/>
</dbReference>
<accession>A0A084J9N5</accession>
<dbReference type="Pfam" id="PF00483">
    <property type="entry name" value="NTP_transferase"/>
    <property type="match status" value="1"/>
</dbReference>
<dbReference type="InterPro" id="IPR029044">
    <property type="entry name" value="Nucleotide-diphossugar_trans"/>
</dbReference>
<evidence type="ECO:0000256" key="2">
    <source>
        <dbReference type="ARBA" id="ARBA00022695"/>
    </source>
</evidence>
<keyword evidence="2" id="KW-0548">Nucleotidyltransferase</keyword>
<evidence type="ECO:0000313" key="4">
    <source>
        <dbReference type="EMBL" id="KEZ85669.1"/>
    </source>
</evidence>
<dbReference type="AlphaFoldDB" id="A0A084J9N5"/>
<proteinExistence type="predicted"/>
<dbReference type="InterPro" id="IPR005835">
    <property type="entry name" value="NTP_transferase_dom"/>
</dbReference>
<name>A0A084J9N5_9CLOT</name>
<evidence type="ECO:0000259" key="3">
    <source>
        <dbReference type="Pfam" id="PF00483"/>
    </source>
</evidence>
<feature type="domain" description="Nucleotidyl transferase" evidence="3">
    <location>
        <begin position="7"/>
        <end position="208"/>
    </location>
</feature>
<protein>
    <submittedName>
        <fullName evidence="4">Nucleotidyltransferase</fullName>
    </submittedName>
</protein>
<dbReference type="InterPro" id="IPR050065">
    <property type="entry name" value="GlmU-like"/>
</dbReference>
<dbReference type="SUPFAM" id="SSF53448">
    <property type="entry name" value="Nucleotide-diphospho-sugar transferases"/>
    <property type="match status" value="1"/>
</dbReference>
<sequence length="281" mass="31610">MNETTLVVMAAGMGSRFGNLKQLEPVGPNGEIILDFSIYDAVKAGFSKVVFIIKKEMEKDFRHVIGKRIEKIIDVDYAFQTLDKIPQGCFIPNNRSKPWGTGHAVICAKSAVSTPFMVINADDYYGSHSYKIVGDYLSQNKGMCMAGFRLKNTLTENGTVSRGLCEIEKGYLKSVVEHTSIDKNSGIPLDSMVSMNMWGFDIDIFNVLEQEFTVFLKNLKNPLKDEFYLPSVVDNMIKTQSAKVKVLETLDKWYGVTYKEDLPTVKNAINQMIREGLYHGI</sequence>
<reference evidence="4 5" key="1">
    <citation type="submission" date="2014-07" db="EMBL/GenBank/DDBJ databases">
        <title>Draft genome of Clostridium sulfidigenes 113A isolated from sediments associated with methane hydrate from Krishna Godavari basin.</title>
        <authorList>
            <person name="Honkalas V.S."/>
            <person name="Dabir A.P."/>
            <person name="Arora P."/>
            <person name="Dhakephalkar P.K."/>
        </authorList>
    </citation>
    <scope>NUCLEOTIDE SEQUENCE [LARGE SCALE GENOMIC DNA]</scope>
    <source>
        <strain evidence="4 5">113A</strain>
    </source>
</reference>